<comment type="catalytic activity">
    <reaction evidence="7 8">
        <text>L-histidinol phosphate + H2O = L-histidinol + phosphate</text>
        <dbReference type="Rhea" id="RHEA:14465"/>
        <dbReference type="ChEBI" id="CHEBI:15377"/>
        <dbReference type="ChEBI" id="CHEBI:43474"/>
        <dbReference type="ChEBI" id="CHEBI:57699"/>
        <dbReference type="ChEBI" id="CHEBI:57980"/>
        <dbReference type="EC" id="3.1.3.15"/>
    </reaction>
</comment>
<dbReference type="InterPro" id="IPR004013">
    <property type="entry name" value="PHP_dom"/>
</dbReference>
<comment type="pathway">
    <text evidence="1 8">Amino-acid biosynthesis; L-histidine biosynthesis; L-histidine from 5-phospho-alpha-D-ribose 1-diphosphate: step 8/9.</text>
</comment>
<proteinExistence type="inferred from homology"/>
<dbReference type="PANTHER" id="PTHR21039">
    <property type="entry name" value="HISTIDINOL PHOSPHATASE-RELATED"/>
    <property type="match status" value="1"/>
</dbReference>
<evidence type="ECO:0000259" key="9">
    <source>
        <dbReference type="Pfam" id="PF02811"/>
    </source>
</evidence>
<evidence type="ECO:0000256" key="5">
    <source>
        <dbReference type="ARBA" id="ARBA00022801"/>
    </source>
</evidence>
<dbReference type="Gene3D" id="3.20.20.140">
    <property type="entry name" value="Metal-dependent hydrolases"/>
    <property type="match status" value="1"/>
</dbReference>
<evidence type="ECO:0000256" key="8">
    <source>
        <dbReference type="RuleBase" id="RU366003"/>
    </source>
</evidence>
<organism evidence="10 11">
    <name type="scientific">Finegoldia magna</name>
    <name type="common">Peptostreptococcus magnus</name>
    <dbReference type="NCBI Taxonomy" id="1260"/>
    <lineage>
        <taxon>Bacteria</taxon>
        <taxon>Bacillati</taxon>
        <taxon>Bacillota</taxon>
        <taxon>Tissierellia</taxon>
        <taxon>Tissierellales</taxon>
        <taxon>Peptoniphilaceae</taxon>
        <taxon>Finegoldia</taxon>
    </lineage>
</organism>
<evidence type="ECO:0000256" key="3">
    <source>
        <dbReference type="ARBA" id="ARBA00013085"/>
    </source>
</evidence>
<evidence type="ECO:0000313" key="11">
    <source>
        <dbReference type="Proteomes" id="UP000215413"/>
    </source>
</evidence>
<evidence type="ECO:0000256" key="6">
    <source>
        <dbReference type="ARBA" id="ARBA00023102"/>
    </source>
</evidence>
<dbReference type="PANTHER" id="PTHR21039:SF0">
    <property type="entry name" value="HISTIDINOL-PHOSPHATASE"/>
    <property type="match status" value="1"/>
</dbReference>
<dbReference type="EMBL" id="NDYC01000011">
    <property type="protein sequence ID" value="OXZ28407.1"/>
    <property type="molecule type" value="Genomic_DNA"/>
</dbReference>
<dbReference type="NCBIfam" id="NF005597">
    <property type="entry name" value="PRK07329.1"/>
    <property type="match status" value="1"/>
</dbReference>
<name>A0A233V7N7_FINMA</name>
<dbReference type="EC" id="3.1.3.15" evidence="3 8"/>
<feature type="domain" description="PHP" evidence="9">
    <location>
        <begin position="5"/>
        <end position="189"/>
    </location>
</feature>
<protein>
    <recommendedName>
        <fullName evidence="3 8">Histidinol-phosphatase</fullName>
        <shortName evidence="8">HolPase</shortName>
        <ecNumber evidence="3 8">3.1.3.15</ecNumber>
    </recommendedName>
</protein>
<keyword evidence="5 8" id="KW-0378">Hydrolase</keyword>
<dbReference type="GO" id="GO:0004401">
    <property type="term" value="F:histidinol-phosphatase activity"/>
    <property type="evidence" value="ECO:0007669"/>
    <property type="project" value="UniProtKB-UniRule"/>
</dbReference>
<accession>A0A233V7N7</accession>
<dbReference type="RefSeq" id="WP_094205367.1">
    <property type="nucleotide sequence ID" value="NZ_JAHAID010000021.1"/>
</dbReference>
<gene>
    <name evidence="10" type="ORF">B9N49_02355</name>
</gene>
<evidence type="ECO:0000256" key="1">
    <source>
        <dbReference type="ARBA" id="ARBA00004970"/>
    </source>
</evidence>
<evidence type="ECO:0000256" key="4">
    <source>
        <dbReference type="ARBA" id="ARBA00022605"/>
    </source>
</evidence>
<reference evidence="11" key="1">
    <citation type="submission" date="2017-04" db="EMBL/GenBank/DDBJ databases">
        <title>Finegoldia magna isolated from orthopedic joint implant-associated infections.</title>
        <authorList>
            <person name="Bjorklund S."/>
            <person name="Bruggemann H."/>
            <person name="Jensen A."/>
            <person name="Hellmark B."/>
            <person name="Soderquist B."/>
        </authorList>
    </citation>
    <scope>NUCLEOTIDE SEQUENCE [LARGE SCALE GENOMIC DNA]</scope>
    <source>
        <strain evidence="11">CCUG 54800</strain>
    </source>
</reference>
<evidence type="ECO:0000256" key="7">
    <source>
        <dbReference type="ARBA" id="ARBA00049158"/>
    </source>
</evidence>
<dbReference type="GO" id="GO:0005737">
    <property type="term" value="C:cytoplasm"/>
    <property type="evidence" value="ECO:0007669"/>
    <property type="project" value="TreeGrafter"/>
</dbReference>
<dbReference type="Proteomes" id="UP000215413">
    <property type="component" value="Unassembled WGS sequence"/>
</dbReference>
<dbReference type="AlphaFoldDB" id="A0A233V7N7"/>
<dbReference type="GO" id="GO:0000105">
    <property type="term" value="P:L-histidine biosynthetic process"/>
    <property type="evidence" value="ECO:0007669"/>
    <property type="project" value="UniProtKB-UniRule"/>
</dbReference>
<dbReference type="SUPFAM" id="SSF89550">
    <property type="entry name" value="PHP domain-like"/>
    <property type="match status" value="1"/>
</dbReference>
<comment type="similarity">
    <text evidence="2 8">Belongs to the PHP hydrolase family. HisK subfamily.</text>
</comment>
<evidence type="ECO:0000256" key="2">
    <source>
        <dbReference type="ARBA" id="ARBA00009152"/>
    </source>
</evidence>
<keyword evidence="4 8" id="KW-0028">Amino-acid biosynthesis</keyword>
<comment type="caution">
    <text evidence="10">The sequence shown here is derived from an EMBL/GenBank/DDBJ whole genome shotgun (WGS) entry which is preliminary data.</text>
</comment>
<evidence type="ECO:0000313" key="10">
    <source>
        <dbReference type="EMBL" id="OXZ28407.1"/>
    </source>
</evidence>
<dbReference type="Pfam" id="PF02811">
    <property type="entry name" value="PHP"/>
    <property type="match status" value="1"/>
</dbReference>
<dbReference type="UniPathway" id="UPA00031">
    <property type="reaction ID" value="UER00013"/>
</dbReference>
<dbReference type="InterPro" id="IPR010140">
    <property type="entry name" value="Histidinol_P_phosphatase_HisJ"/>
</dbReference>
<dbReference type="InterPro" id="IPR016195">
    <property type="entry name" value="Pol/histidinol_Pase-like"/>
</dbReference>
<sequence>MYYRDQHCHTEFSFDSKEKFENYLKLVKGDIITTEHLDYGFTYNDGRVEDVDIDYDKYVKVIEEHNQKSSQKILKGIEIGYTTENLDKIIKTVNGRDYDIQLLSVHQYGGKDFMNPKPEDYSQREFLTNYFEKMLEAVNNFKDFDVLTHIDYALRLNKLESKNMDIVDEYLTKVFAELINDEKALELNTRSVYQYDNLEYYTFALKKYVKMKGKLFSVGSDAHYENYYRYHFDDAFKLLKTVDAKYLAMFENRKMTTIKMEDM</sequence>
<keyword evidence="6 8" id="KW-0368">Histidine biosynthesis</keyword>